<dbReference type="AlphaFoldDB" id="A0A0B9GC73"/>
<evidence type="ECO:0000313" key="2">
    <source>
        <dbReference type="Proteomes" id="UP000031278"/>
    </source>
</evidence>
<sequence>MNVSQLKKIVLLFSVVVVAYWAAWGKAYFLSKSYFDYAVEQEAAGHYIIALKGMNKLELRIDEQYLGGYQQVIETWEQALFGIRPAFYEEALVAPGRLIPQFADEDLQAFIDIYVQLDTKYVPEVAHMQLQRARLAGNEELSAEMEEFLTQAFPYFDFN</sequence>
<dbReference type="Proteomes" id="UP000031278">
    <property type="component" value="Unassembled WGS sequence"/>
</dbReference>
<dbReference type="EMBL" id="JWLZ01000176">
    <property type="protein sequence ID" value="KHT62495.1"/>
    <property type="molecule type" value="Genomic_DNA"/>
</dbReference>
<dbReference type="RefSeq" id="WP_039464859.1">
    <property type="nucleotide sequence ID" value="NZ_JWLZ01000176.1"/>
</dbReference>
<proteinExistence type="predicted"/>
<accession>A0A0B9GC73</accession>
<name>A0A0B9GC73_9GAMM</name>
<protein>
    <submittedName>
        <fullName evidence="1">Uncharacterized protein</fullName>
    </submittedName>
</protein>
<evidence type="ECO:0000313" key="1">
    <source>
        <dbReference type="EMBL" id="KHT62495.1"/>
    </source>
</evidence>
<comment type="caution">
    <text evidence="1">The sequence shown here is derived from an EMBL/GenBank/DDBJ whole genome shotgun (WGS) entry which is preliminary data.</text>
</comment>
<organism evidence="1 2">
    <name type="scientific">Photobacterium gaetbulicola</name>
    <dbReference type="NCBI Taxonomy" id="1295392"/>
    <lineage>
        <taxon>Bacteria</taxon>
        <taxon>Pseudomonadati</taxon>
        <taxon>Pseudomonadota</taxon>
        <taxon>Gammaproteobacteria</taxon>
        <taxon>Vibrionales</taxon>
        <taxon>Vibrionaceae</taxon>
        <taxon>Photobacterium</taxon>
    </lineage>
</organism>
<gene>
    <name evidence="1" type="ORF">RJ45_16875</name>
</gene>
<reference evidence="1 2" key="1">
    <citation type="submission" date="2014-12" db="EMBL/GenBank/DDBJ databases">
        <title>Genome sequencing of Photobacterium gaetbulicola AD005a.</title>
        <authorList>
            <person name="Adrian T.G.S."/>
            <person name="Chan K.G."/>
        </authorList>
    </citation>
    <scope>NUCLEOTIDE SEQUENCE [LARGE SCALE GENOMIC DNA]</scope>
    <source>
        <strain evidence="1 2">AD005a</strain>
    </source>
</reference>